<organism evidence="1 2">
    <name type="scientific">Striga hermonthica</name>
    <name type="common">Purple witchweed</name>
    <name type="synonym">Buchnera hermonthica</name>
    <dbReference type="NCBI Taxonomy" id="68872"/>
    <lineage>
        <taxon>Eukaryota</taxon>
        <taxon>Viridiplantae</taxon>
        <taxon>Streptophyta</taxon>
        <taxon>Embryophyta</taxon>
        <taxon>Tracheophyta</taxon>
        <taxon>Spermatophyta</taxon>
        <taxon>Magnoliopsida</taxon>
        <taxon>eudicotyledons</taxon>
        <taxon>Gunneridae</taxon>
        <taxon>Pentapetalae</taxon>
        <taxon>asterids</taxon>
        <taxon>lamiids</taxon>
        <taxon>Lamiales</taxon>
        <taxon>Orobanchaceae</taxon>
        <taxon>Buchnereae</taxon>
        <taxon>Striga</taxon>
    </lineage>
</organism>
<feature type="non-terminal residue" evidence="1">
    <location>
        <position position="65"/>
    </location>
</feature>
<accession>A0A9N7R3X2</accession>
<dbReference type="Proteomes" id="UP001153555">
    <property type="component" value="Unassembled WGS sequence"/>
</dbReference>
<keyword evidence="2" id="KW-1185">Reference proteome</keyword>
<protein>
    <submittedName>
        <fullName evidence="1">Uncharacterized protein</fullName>
    </submittedName>
</protein>
<dbReference type="EMBL" id="CACSLK010006106">
    <property type="protein sequence ID" value="CAA0810419.1"/>
    <property type="molecule type" value="Genomic_DNA"/>
</dbReference>
<feature type="non-terminal residue" evidence="1">
    <location>
        <position position="1"/>
    </location>
</feature>
<gene>
    <name evidence="1" type="ORF">SHERM_12024</name>
</gene>
<name>A0A9N7R3X2_STRHE</name>
<reference evidence="1" key="1">
    <citation type="submission" date="2019-12" db="EMBL/GenBank/DDBJ databases">
        <authorList>
            <person name="Scholes J."/>
        </authorList>
    </citation>
    <scope>NUCLEOTIDE SEQUENCE</scope>
</reference>
<evidence type="ECO:0000313" key="1">
    <source>
        <dbReference type="EMBL" id="CAA0810419.1"/>
    </source>
</evidence>
<sequence length="65" mass="6816">HEANPVSRGSTIQGSTVQGSIVSGSKLVGQEIALDQARGREHGLDARSHKSAKEVLEVCCKSCVL</sequence>
<dbReference type="AlphaFoldDB" id="A0A9N7R3X2"/>
<comment type="caution">
    <text evidence="1">The sequence shown here is derived from an EMBL/GenBank/DDBJ whole genome shotgun (WGS) entry which is preliminary data.</text>
</comment>
<proteinExistence type="predicted"/>
<evidence type="ECO:0000313" key="2">
    <source>
        <dbReference type="Proteomes" id="UP001153555"/>
    </source>
</evidence>